<dbReference type="InterPro" id="IPR013087">
    <property type="entry name" value="Znf_C2H2_type"/>
</dbReference>
<dbReference type="Pfam" id="PF00096">
    <property type="entry name" value="zf-C2H2"/>
    <property type="match status" value="5"/>
</dbReference>
<evidence type="ECO:0000313" key="13">
    <source>
        <dbReference type="Proteomes" id="UP001152622"/>
    </source>
</evidence>
<gene>
    <name evidence="12" type="ORF">SKAU_G00122790</name>
</gene>
<keyword evidence="3" id="KW-0677">Repeat</keyword>
<feature type="domain" description="C2H2-type" evidence="11">
    <location>
        <begin position="211"/>
        <end position="238"/>
    </location>
</feature>
<dbReference type="EMBL" id="JAINUF010000004">
    <property type="protein sequence ID" value="KAJ8363448.1"/>
    <property type="molecule type" value="Genomic_DNA"/>
</dbReference>
<accession>A0A9Q1FP22</accession>
<proteinExistence type="predicted"/>
<dbReference type="FunFam" id="3.30.160.60:FF:000208">
    <property type="entry name" value="zinc finger protein Gfi-1b"/>
    <property type="match status" value="1"/>
</dbReference>
<dbReference type="GO" id="GO:0000981">
    <property type="term" value="F:DNA-binding transcription factor activity, RNA polymerase II-specific"/>
    <property type="evidence" value="ECO:0007669"/>
    <property type="project" value="TreeGrafter"/>
</dbReference>
<dbReference type="PANTHER" id="PTHR23235">
    <property type="entry name" value="KRUEPPEL-LIKE TRANSCRIPTION FACTOR"/>
    <property type="match status" value="1"/>
</dbReference>
<evidence type="ECO:0000256" key="9">
    <source>
        <dbReference type="PROSITE-ProRule" id="PRU00042"/>
    </source>
</evidence>
<evidence type="ECO:0000256" key="2">
    <source>
        <dbReference type="ARBA" id="ARBA00022723"/>
    </source>
</evidence>
<comment type="caution">
    <text evidence="12">The sequence shown here is derived from an EMBL/GenBank/DDBJ whole genome shotgun (WGS) entry which is preliminary data.</text>
</comment>
<keyword evidence="2" id="KW-0479">Metal-binding</keyword>
<feature type="region of interest" description="Disordered" evidence="10">
    <location>
        <begin position="1"/>
        <end position="89"/>
    </location>
</feature>
<dbReference type="SMART" id="SM00355">
    <property type="entry name" value="ZnF_C2H2"/>
    <property type="match status" value="5"/>
</dbReference>
<keyword evidence="13" id="KW-1185">Reference proteome</keyword>
<evidence type="ECO:0000256" key="8">
    <source>
        <dbReference type="ARBA" id="ARBA00023242"/>
    </source>
</evidence>
<evidence type="ECO:0000256" key="4">
    <source>
        <dbReference type="ARBA" id="ARBA00022771"/>
    </source>
</evidence>
<feature type="domain" description="C2H2-type" evidence="11">
    <location>
        <begin position="152"/>
        <end position="175"/>
    </location>
</feature>
<evidence type="ECO:0000256" key="10">
    <source>
        <dbReference type="SAM" id="MobiDB-lite"/>
    </source>
</evidence>
<feature type="compositionally biased region" description="Pro residues" evidence="10">
    <location>
        <begin position="69"/>
        <end position="81"/>
    </location>
</feature>
<evidence type="ECO:0000256" key="7">
    <source>
        <dbReference type="ARBA" id="ARBA00023163"/>
    </source>
</evidence>
<dbReference type="PROSITE" id="PS50157">
    <property type="entry name" value="ZINC_FINGER_C2H2_2"/>
    <property type="match status" value="5"/>
</dbReference>
<keyword evidence="4 9" id="KW-0863">Zinc-finger</keyword>
<dbReference type="InterPro" id="IPR036236">
    <property type="entry name" value="Znf_C2H2_sf"/>
</dbReference>
<name>A0A9Q1FP22_SYNKA</name>
<evidence type="ECO:0000313" key="12">
    <source>
        <dbReference type="EMBL" id="KAJ8363448.1"/>
    </source>
</evidence>
<keyword evidence="5" id="KW-0862">Zinc</keyword>
<dbReference type="GO" id="GO:0000978">
    <property type="term" value="F:RNA polymerase II cis-regulatory region sequence-specific DNA binding"/>
    <property type="evidence" value="ECO:0007669"/>
    <property type="project" value="TreeGrafter"/>
</dbReference>
<feature type="domain" description="C2H2-type" evidence="11">
    <location>
        <begin position="295"/>
        <end position="322"/>
    </location>
</feature>
<reference evidence="12" key="1">
    <citation type="journal article" date="2023" name="Science">
        <title>Genome structures resolve the early diversification of teleost fishes.</title>
        <authorList>
            <person name="Parey E."/>
            <person name="Louis A."/>
            <person name="Montfort J."/>
            <person name="Bouchez O."/>
            <person name="Roques C."/>
            <person name="Iampietro C."/>
            <person name="Lluch J."/>
            <person name="Castinel A."/>
            <person name="Donnadieu C."/>
            <person name="Desvignes T."/>
            <person name="Floi Bucao C."/>
            <person name="Jouanno E."/>
            <person name="Wen M."/>
            <person name="Mejri S."/>
            <person name="Dirks R."/>
            <person name="Jansen H."/>
            <person name="Henkel C."/>
            <person name="Chen W.J."/>
            <person name="Zahm M."/>
            <person name="Cabau C."/>
            <person name="Klopp C."/>
            <person name="Thompson A.W."/>
            <person name="Robinson-Rechavi M."/>
            <person name="Braasch I."/>
            <person name="Lecointre G."/>
            <person name="Bobe J."/>
            <person name="Postlethwait J.H."/>
            <person name="Berthelot C."/>
            <person name="Roest Crollius H."/>
            <person name="Guiguen Y."/>
        </authorList>
    </citation>
    <scope>NUCLEOTIDE SEQUENCE</scope>
    <source>
        <strain evidence="12">WJC10195</strain>
    </source>
</reference>
<dbReference type="FunFam" id="3.30.160.60:FF:002343">
    <property type="entry name" value="Zinc finger protein 33A"/>
    <property type="match status" value="1"/>
</dbReference>
<feature type="domain" description="C2H2-type" evidence="11">
    <location>
        <begin position="239"/>
        <end position="266"/>
    </location>
</feature>
<comment type="subcellular location">
    <subcellularLocation>
        <location evidence="1">Nucleus</location>
    </subcellularLocation>
</comment>
<dbReference type="SUPFAM" id="SSF57667">
    <property type="entry name" value="beta-beta-alpha zinc fingers"/>
    <property type="match status" value="3"/>
</dbReference>
<dbReference type="PROSITE" id="PS00028">
    <property type="entry name" value="ZINC_FINGER_C2H2_1"/>
    <property type="match status" value="5"/>
</dbReference>
<dbReference type="Gene3D" id="3.30.160.60">
    <property type="entry name" value="Classic Zinc Finger"/>
    <property type="match status" value="4"/>
</dbReference>
<dbReference type="Proteomes" id="UP001152622">
    <property type="component" value="Chromosome 4"/>
</dbReference>
<dbReference type="GO" id="GO:0005634">
    <property type="term" value="C:nucleus"/>
    <property type="evidence" value="ECO:0007669"/>
    <property type="project" value="UniProtKB-SubCell"/>
</dbReference>
<evidence type="ECO:0000256" key="6">
    <source>
        <dbReference type="ARBA" id="ARBA00023015"/>
    </source>
</evidence>
<organism evidence="12 13">
    <name type="scientific">Synaphobranchus kaupii</name>
    <name type="common">Kaup's arrowtooth eel</name>
    <dbReference type="NCBI Taxonomy" id="118154"/>
    <lineage>
        <taxon>Eukaryota</taxon>
        <taxon>Metazoa</taxon>
        <taxon>Chordata</taxon>
        <taxon>Craniata</taxon>
        <taxon>Vertebrata</taxon>
        <taxon>Euteleostomi</taxon>
        <taxon>Actinopterygii</taxon>
        <taxon>Neopterygii</taxon>
        <taxon>Teleostei</taxon>
        <taxon>Anguilliformes</taxon>
        <taxon>Synaphobranchidae</taxon>
        <taxon>Synaphobranchus</taxon>
    </lineage>
</organism>
<keyword evidence="7" id="KW-0804">Transcription</keyword>
<dbReference type="PANTHER" id="PTHR23235:SF142">
    <property type="entry name" value="ZINC FINGER PROTEIN 384"/>
    <property type="match status" value="1"/>
</dbReference>
<dbReference type="OrthoDB" id="6155966at2759"/>
<evidence type="ECO:0000259" key="11">
    <source>
        <dbReference type="PROSITE" id="PS50157"/>
    </source>
</evidence>
<sequence>MPRSFLVKSKKGGCHTVRSVERRSHSGPVARADLPLEAQSERTPSPRGPCSNSYPVIVVTETAGGNSPPLHPSPPMRPLTPWPAGQPRQDVDPRPAMWHPPPLNSMVPQKERELERLLSMFPNPKQGARGRNGGTEELVCTQNNGFKSSVPVHCPLCRKMFSTASGLEIHLHRSHVSWLTLPLAAYTKVNDQAYVFRPEPGQHSRTKERSFSCKECGKVFKRSSTLSTHLLIHSDTRPYPCQYCGKRFHQKSDMKKHTFIHTGEKPHVCQVCGKAFSQSSNLITHSRKHSGYQPFACPRCHSSFQRKVDLRRHQELHCGYGTGDPTEHIKTGMWVCTGDPTEHIKTVQLAHRGVH</sequence>
<dbReference type="FunFam" id="3.30.160.60:FF:000245">
    <property type="entry name" value="zinc finger protein Gfi-1"/>
    <property type="match status" value="1"/>
</dbReference>
<keyword evidence="6" id="KW-0805">Transcription regulation</keyword>
<evidence type="ECO:0000256" key="1">
    <source>
        <dbReference type="ARBA" id="ARBA00004123"/>
    </source>
</evidence>
<dbReference type="AlphaFoldDB" id="A0A9Q1FP22"/>
<dbReference type="GO" id="GO:0008270">
    <property type="term" value="F:zinc ion binding"/>
    <property type="evidence" value="ECO:0007669"/>
    <property type="project" value="UniProtKB-KW"/>
</dbReference>
<evidence type="ECO:0000256" key="5">
    <source>
        <dbReference type="ARBA" id="ARBA00022833"/>
    </source>
</evidence>
<evidence type="ECO:0000256" key="3">
    <source>
        <dbReference type="ARBA" id="ARBA00022737"/>
    </source>
</evidence>
<protein>
    <recommendedName>
        <fullName evidence="11">C2H2-type domain-containing protein</fullName>
    </recommendedName>
</protein>
<feature type="domain" description="C2H2-type" evidence="11">
    <location>
        <begin position="267"/>
        <end position="294"/>
    </location>
</feature>
<keyword evidence="8" id="KW-0539">Nucleus</keyword>
<dbReference type="FunFam" id="3.30.160.60:FF:000432">
    <property type="entry name" value="zinc finger protein Gfi-1b isoform X1"/>
    <property type="match status" value="1"/>
</dbReference>